<dbReference type="CDD" id="cd07939">
    <property type="entry name" value="DRE_TIM_NifV"/>
    <property type="match status" value="1"/>
</dbReference>
<dbReference type="InterPro" id="IPR013785">
    <property type="entry name" value="Aldolase_TIM"/>
</dbReference>
<dbReference type="Gene3D" id="3.20.20.70">
    <property type="entry name" value="Aldolase class I"/>
    <property type="match status" value="1"/>
</dbReference>
<dbReference type="Proteomes" id="UP000409037">
    <property type="component" value="Unassembled WGS sequence"/>
</dbReference>
<comment type="function">
    <text evidence="1">This protein is a Fe-Mo-cofactor biosynthetic component.</text>
</comment>
<dbReference type="Pfam" id="PF00682">
    <property type="entry name" value="HMGL-like"/>
    <property type="match status" value="1"/>
</dbReference>
<keyword evidence="8" id="KW-0012">Acyltransferase</keyword>
<evidence type="ECO:0000256" key="4">
    <source>
        <dbReference type="ARBA" id="ARBA00020735"/>
    </source>
</evidence>
<name>A0A5E7DLB5_PSEFL</name>
<dbReference type="InterPro" id="IPR000891">
    <property type="entry name" value="PYR_CT"/>
</dbReference>
<evidence type="ECO:0000256" key="5">
    <source>
        <dbReference type="ARBA" id="ARBA00022679"/>
    </source>
</evidence>
<dbReference type="EC" id="2.3.3.14" evidence="3"/>
<dbReference type="GO" id="GO:0004410">
    <property type="term" value="F:homocitrate synthase activity"/>
    <property type="evidence" value="ECO:0007669"/>
    <property type="project" value="UniProtKB-EC"/>
</dbReference>
<accession>A0A5E7DLB5</accession>
<dbReference type="AlphaFoldDB" id="A0A5E7DLB5"/>
<evidence type="ECO:0000256" key="3">
    <source>
        <dbReference type="ARBA" id="ARBA00012974"/>
    </source>
</evidence>
<dbReference type="InterPro" id="IPR002034">
    <property type="entry name" value="AIPM/Hcit_synth_CS"/>
</dbReference>
<evidence type="ECO:0000256" key="7">
    <source>
        <dbReference type="RuleBase" id="RU003523"/>
    </source>
</evidence>
<dbReference type="PROSITE" id="PS00816">
    <property type="entry name" value="AIPM_HOMOCIT_SYNTH_2"/>
    <property type="match status" value="1"/>
</dbReference>
<dbReference type="PROSITE" id="PS50991">
    <property type="entry name" value="PYR_CT"/>
    <property type="match status" value="1"/>
</dbReference>
<comment type="similarity">
    <text evidence="2 7">Belongs to the alpha-IPM synthase/homocitrate synthase family.</text>
</comment>
<proteinExistence type="inferred from homology"/>
<dbReference type="OrthoDB" id="9803573at2"/>
<dbReference type="InterPro" id="IPR013477">
    <property type="entry name" value="NifV/FrbC"/>
</dbReference>
<dbReference type="SUPFAM" id="SSF51569">
    <property type="entry name" value="Aldolase"/>
    <property type="match status" value="1"/>
</dbReference>
<protein>
    <recommendedName>
        <fullName evidence="4">Homocitrate synthase</fullName>
        <ecNumber evidence="3">2.3.3.14</ecNumber>
    </recommendedName>
</protein>
<evidence type="ECO:0000256" key="1">
    <source>
        <dbReference type="ARBA" id="ARBA00003050"/>
    </source>
</evidence>
<evidence type="ECO:0000256" key="2">
    <source>
        <dbReference type="ARBA" id="ARBA00006154"/>
    </source>
</evidence>
<keyword evidence="5 7" id="KW-0808">Transferase</keyword>
<dbReference type="GO" id="GO:0019752">
    <property type="term" value="P:carboxylic acid metabolic process"/>
    <property type="evidence" value="ECO:0007669"/>
    <property type="project" value="InterPro"/>
</dbReference>
<evidence type="ECO:0000256" key="6">
    <source>
        <dbReference type="ARBA" id="ARBA00048019"/>
    </source>
</evidence>
<comment type="catalytic activity">
    <reaction evidence="6">
        <text>acetyl-CoA + 2-oxoglutarate + H2O = (2R)-homocitrate + CoA + H(+)</text>
        <dbReference type="Rhea" id="RHEA:12929"/>
        <dbReference type="ChEBI" id="CHEBI:15377"/>
        <dbReference type="ChEBI" id="CHEBI:15378"/>
        <dbReference type="ChEBI" id="CHEBI:16810"/>
        <dbReference type="ChEBI" id="CHEBI:57287"/>
        <dbReference type="ChEBI" id="CHEBI:57288"/>
        <dbReference type="ChEBI" id="CHEBI:58884"/>
        <dbReference type="EC" id="2.3.3.14"/>
    </reaction>
</comment>
<organism evidence="8 9">
    <name type="scientific">Pseudomonas fluorescens</name>
    <dbReference type="NCBI Taxonomy" id="294"/>
    <lineage>
        <taxon>Bacteria</taxon>
        <taxon>Pseudomonadati</taxon>
        <taxon>Pseudomonadota</taxon>
        <taxon>Gammaproteobacteria</taxon>
        <taxon>Pseudomonadales</taxon>
        <taxon>Pseudomonadaceae</taxon>
        <taxon>Pseudomonas</taxon>
    </lineage>
</organism>
<dbReference type="RefSeq" id="WP_150799396.1">
    <property type="nucleotide sequence ID" value="NZ_CABVHU010000010.1"/>
</dbReference>
<dbReference type="Gene3D" id="1.10.238.260">
    <property type="match status" value="1"/>
</dbReference>
<sequence>MNAIILEDTTLRDGEQSPGVAFSKERKIAIFSSLIEAGIKWIEVGIPAMGGDELDTIETLLERKNEGMLVAWNRGVKNDVIQSLKLGFDAIHIGLPTSNNHLGDNLKKDRTWLLKTASELIKLAKDSGVFVSVSAEDVGRSELSFVEEYAAHVAESGADRIRLSDTVGILTPERYGAIVGRVKRASGIAVQCHAHNDFGLATANTLAGIQAGATFFHATVNGIGERAGMPDLAQCVLALKILYNIDLGVDETKLISLSQVVAQATRVKCYPWQPIIGENVFAHESGIHADGILKNNTSFEPFLPELVGGVRRIVIGKHSGRAALKYVLQSLGVMFTDSELIECLRLTRALSIKIERGLRDEELLGVVAAVRQGSCFNK</sequence>
<dbReference type="InterPro" id="IPR054691">
    <property type="entry name" value="LeuA/HCS_post-cat"/>
</dbReference>
<dbReference type="PROSITE" id="PS00815">
    <property type="entry name" value="AIPM_HOMOCIT_SYNTH_1"/>
    <property type="match status" value="1"/>
</dbReference>
<gene>
    <name evidence="8" type="primary">leuA_2</name>
    <name evidence="8" type="ORF">PS833_03997</name>
</gene>
<evidence type="ECO:0000313" key="9">
    <source>
        <dbReference type="Proteomes" id="UP000409037"/>
    </source>
</evidence>
<reference evidence="8 9" key="1">
    <citation type="submission" date="2019-09" db="EMBL/GenBank/DDBJ databases">
        <authorList>
            <person name="Chandra G."/>
            <person name="Truman W A."/>
        </authorList>
    </citation>
    <scope>NUCLEOTIDE SEQUENCE [LARGE SCALE GENOMIC DNA]</scope>
    <source>
        <strain evidence="8">PS833</strain>
    </source>
</reference>
<dbReference type="PANTHER" id="PTHR42880">
    <property type="entry name" value="HOMOCITRATE SYNTHASE"/>
    <property type="match status" value="1"/>
</dbReference>
<dbReference type="EMBL" id="CABVHU010000010">
    <property type="protein sequence ID" value="VVO18359.1"/>
    <property type="molecule type" value="Genomic_DNA"/>
</dbReference>
<dbReference type="Pfam" id="PF22617">
    <property type="entry name" value="HCS_D2"/>
    <property type="match status" value="1"/>
</dbReference>
<evidence type="ECO:0000313" key="8">
    <source>
        <dbReference type="EMBL" id="VVO18359.1"/>
    </source>
</evidence>
<dbReference type="PANTHER" id="PTHR42880:SF1">
    <property type="entry name" value="ISOPROPYLMALATE_HOMOCITRATE_CITRAMALATE SYNTHASE FAMILY PROTEIN"/>
    <property type="match status" value="1"/>
</dbReference>